<evidence type="ECO:0000256" key="1">
    <source>
        <dbReference type="SAM" id="Phobius"/>
    </source>
</evidence>
<evidence type="ECO:0000313" key="2">
    <source>
        <dbReference type="EMBL" id="PQJ16344.1"/>
    </source>
</evidence>
<accession>A0A2S7T9M6</accession>
<proteinExistence type="predicted"/>
<evidence type="ECO:0008006" key="4">
    <source>
        <dbReference type="Google" id="ProtNLM"/>
    </source>
</evidence>
<comment type="caution">
    <text evidence="2">The sequence shown here is derived from an EMBL/GenBank/DDBJ whole genome shotgun (WGS) entry which is preliminary data.</text>
</comment>
<feature type="transmembrane region" description="Helical" evidence="1">
    <location>
        <begin position="345"/>
        <end position="370"/>
    </location>
</feature>
<keyword evidence="1" id="KW-1133">Transmembrane helix</keyword>
<protein>
    <recommendedName>
        <fullName evidence="4">DUF4381 domain-containing protein</fullName>
    </recommendedName>
</protein>
<gene>
    <name evidence="2" type="ORF">BST99_11990</name>
</gene>
<dbReference type="Proteomes" id="UP000239366">
    <property type="component" value="Unassembled WGS sequence"/>
</dbReference>
<feature type="transmembrane region" description="Helical" evidence="1">
    <location>
        <begin position="161"/>
        <end position="181"/>
    </location>
</feature>
<keyword evidence="1" id="KW-0812">Transmembrane</keyword>
<dbReference type="EMBL" id="MQVX01000001">
    <property type="protein sequence ID" value="PQJ16344.1"/>
    <property type="molecule type" value="Genomic_DNA"/>
</dbReference>
<keyword evidence="1" id="KW-0472">Membrane</keyword>
<organism evidence="2 3">
    <name type="scientific">Aureicoccus marinus</name>
    <dbReference type="NCBI Taxonomy" id="754435"/>
    <lineage>
        <taxon>Bacteria</taxon>
        <taxon>Pseudomonadati</taxon>
        <taxon>Bacteroidota</taxon>
        <taxon>Flavobacteriia</taxon>
        <taxon>Flavobacteriales</taxon>
        <taxon>Flavobacteriaceae</taxon>
        <taxon>Aureicoccus</taxon>
    </lineage>
</organism>
<reference evidence="3" key="1">
    <citation type="submission" date="2016-11" db="EMBL/GenBank/DDBJ databases">
        <title>Trade-off between light-utilization and light-protection in marine flavobacteria.</title>
        <authorList>
            <person name="Kumagai Y."/>
            <person name="Yoshizawa S."/>
            <person name="Kogure K."/>
        </authorList>
    </citation>
    <scope>NUCLEOTIDE SEQUENCE [LARGE SCALE GENOMIC DNA]</scope>
    <source>
        <strain evidence="3">SG-18</strain>
    </source>
</reference>
<sequence length="549" mass="62136">MNKSMPTYSIQSRLKAVLPVLLSLLLPAMIWAQQPKIAVEIDTNQIRIGEQIRYAIEVLTDSTSLVHFPEGQTFTPLETVEALATDTVWEDRMMRLQKTYLLTQFDSGAYLIPAQQIAVNEQAFFTDSFAVRVGTVVVDTTKQGLYDIKPLVKVNPSYSQLWLWLLFLSLIGGGFLYYWYLGKRGDGSPLFGGPKALPPFDQALAQLQELEKSRYLIEGQHKAYYSELTDIVRNYLEEEAGIDALESTSDELITLLEMRKDAGELPLEEDTLEAFKEVLRTADLVKFARHTPEHQKASEDTRIVQLMVEKTQEALPEPDEESLIDTEEYIREQQRLKRRTEEKRLVIGAAAVLTILVVAFGIRLGFLNLWHTVSGHETKSLLEGEWVSSTYGFPPVSLETPEVLLREKQLLALPAEDSVKSAESFEYELPERFFRIETKTILMEGQKEVDLSKLFEEQLKGLEEAGAKNIITKQEEFITGAGVTGLKLYGSGDFKVAGKEARKRGKYVLLSFGGKGFQQQIYLTWLDDDPYAQKIVDRILASVDVKTQV</sequence>
<name>A0A2S7T9M6_9FLAO</name>
<keyword evidence="3" id="KW-1185">Reference proteome</keyword>
<evidence type="ECO:0000313" key="3">
    <source>
        <dbReference type="Proteomes" id="UP000239366"/>
    </source>
</evidence>
<dbReference type="AlphaFoldDB" id="A0A2S7T9M6"/>